<evidence type="ECO:0000313" key="1">
    <source>
        <dbReference type="EMBL" id="CCX04340.1"/>
    </source>
</evidence>
<protein>
    <submittedName>
        <fullName evidence="1">Uncharacterized protein</fullName>
    </submittedName>
</protein>
<accession>U4L2P1</accession>
<dbReference type="Proteomes" id="UP000018144">
    <property type="component" value="Unassembled WGS sequence"/>
</dbReference>
<reference evidence="1 2" key="1">
    <citation type="journal article" date="2013" name="PLoS Genet.">
        <title>The genome and development-dependent transcriptomes of Pyronema confluens: a window into fungal evolution.</title>
        <authorList>
            <person name="Traeger S."/>
            <person name="Altegoer F."/>
            <person name="Freitag M."/>
            <person name="Gabaldon T."/>
            <person name="Kempken F."/>
            <person name="Kumar A."/>
            <person name="Marcet-Houben M."/>
            <person name="Poggeler S."/>
            <person name="Stajich J.E."/>
            <person name="Nowrousian M."/>
        </authorList>
    </citation>
    <scope>NUCLEOTIDE SEQUENCE [LARGE SCALE GENOMIC DNA]</scope>
    <source>
        <strain evidence="2">CBS 100304</strain>
        <tissue evidence="1">Vegetative mycelium</tissue>
    </source>
</reference>
<evidence type="ECO:0000313" key="2">
    <source>
        <dbReference type="Proteomes" id="UP000018144"/>
    </source>
</evidence>
<gene>
    <name evidence="1" type="ORF">PCON_01888</name>
</gene>
<dbReference type="EMBL" id="HF935199">
    <property type="protein sequence ID" value="CCX04340.1"/>
    <property type="molecule type" value="Genomic_DNA"/>
</dbReference>
<sequence>MSSLHRTLTVYYSPSSDSGIPAKSDLSWRICGMDYHLILLTDVEVPAPPVLPTFQHTEGSQGLVKARGICFSHQDLAGSLMEEELGIDTMRRWMRVNGLMLFRRLLVITQRGMGGGGERMVVSRCGGVRGSAGIFKRSMAKKGLLV</sequence>
<organism evidence="1 2">
    <name type="scientific">Pyronema omphalodes (strain CBS 100304)</name>
    <name type="common">Pyronema confluens</name>
    <dbReference type="NCBI Taxonomy" id="1076935"/>
    <lineage>
        <taxon>Eukaryota</taxon>
        <taxon>Fungi</taxon>
        <taxon>Dikarya</taxon>
        <taxon>Ascomycota</taxon>
        <taxon>Pezizomycotina</taxon>
        <taxon>Pezizomycetes</taxon>
        <taxon>Pezizales</taxon>
        <taxon>Pyronemataceae</taxon>
        <taxon>Pyronema</taxon>
    </lineage>
</organism>
<name>U4L2P1_PYROM</name>
<dbReference type="AlphaFoldDB" id="U4L2P1"/>
<proteinExistence type="predicted"/>
<keyword evidence="2" id="KW-1185">Reference proteome</keyword>